<comment type="caution">
    <text evidence="4">The sequence shown here is derived from an EMBL/GenBank/DDBJ whole genome shotgun (WGS) entry which is preliminary data.</text>
</comment>
<sequence>MTDRWARKLPSASDPLFVYGTLQFGSVLTALIGREPAMEPARSIGRRAAALPGRAYPGLVTAADSMADGFLLTGLTAEEWRVLDAFEDDEYDLLPVSVQVGERTEYAWTYAWTAEVEEHDWSAAVFASEHLPRYLRKSAGRL</sequence>
<dbReference type="InterPro" id="IPR009288">
    <property type="entry name" value="AIG2-like_dom"/>
</dbReference>
<dbReference type="RefSeq" id="WP_154788066.1">
    <property type="nucleotide sequence ID" value="NZ_WMBB01000005.1"/>
</dbReference>
<evidence type="ECO:0000313" key="5">
    <source>
        <dbReference type="Proteomes" id="UP000432464"/>
    </source>
</evidence>
<keyword evidence="5" id="KW-1185">Reference proteome</keyword>
<dbReference type="SUPFAM" id="SSF110857">
    <property type="entry name" value="Gamma-glutamyl cyclotransferase-like"/>
    <property type="match status" value="1"/>
</dbReference>
<dbReference type="GO" id="GO:0016740">
    <property type="term" value="F:transferase activity"/>
    <property type="evidence" value="ECO:0007669"/>
    <property type="project" value="UniProtKB-KW"/>
</dbReference>
<protein>
    <recommendedName>
        <fullName evidence="2">Putative gamma-glutamylcyclotransferase</fullName>
    </recommendedName>
</protein>
<gene>
    <name evidence="4" type="ORF">GLP40_12730</name>
</gene>
<evidence type="ECO:0000256" key="1">
    <source>
        <dbReference type="ARBA" id="ARBA00022679"/>
    </source>
</evidence>
<proteinExistence type="predicted"/>
<dbReference type="InterPro" id="IPR013024">
    <property type="entry name" value="GGCT-like"/>
</dbReference>
<dbReference type="PANTHER" id="PTHR31544:SF2">
    <property type="entry name" value="AIG2-LIKE PROTEIN D"/>
    <property type="match status" value="1"/>
</dbReference>
<reference evidence="4 5" key="1">
    <citation type="submission" date="2019-11" db="EMBL/GenBank/DDBJ databases">
        <title>Nocardia sp. nov. CT2-14 isolated from soil.</title>
        <authorList>
            <person name="Kanchanasin P."/>
            <person name="Tanasupawat S."/>
            <person name="Yuki M."/>
            <person name="Kudo T."/>
        </authorList>
    </citation>
    <scope>NUCLEOTIDE SEQUENCE [LARGE SCALE GENOMIC DNA]</scope>
    <source>
        <strain evidence="4 5">CT2-14</strain>
    </source>
</reference>
<dbReference type="Gene3D" id="3.10.490.10">
    <property type="entry name" value="Gamma-glutamyl cyclotransferase-like"/>
    <property type="match status" value="1"/>
</dbReference>
<dbReference type="PANTHER" id="PTHR31544">
    <property type="entry name" value="AIG2-LIKE PROTEIN D"/>
    <property type="match status" value="1"/>
</dbReference>
<dbReference type="AlphaFoldDB" id="A0A6I3KUJ0"/>
<dbReference type="InterPro" id="IPR045038">
    <property type="entry name" value="AIG2-like"/>
</dbReference>
<organism evidence="4 5">
    <name type="scientific">Nocardia aurantiaca</name>
    <dbReference type="NCBI Taxonomy" id="2675850"/>
    <lineage>
        <taxon>Bacteria</taxon>
        <taxon>Bacillati</taxon>
        <taxon>Actinomycetota</taxon>
        <taxon>Actinomycetes</taxon>
        <taxon>Mycobacteriales</taxon>
        <taxon>Nocardiaceae</taxon>
        <taxon>Nocardia</taxon>
    </lineage>
</organism>
<dbReference type="EMBL" id="WMBB01000005">
    <property type="protein sequence ID" value="MTE13632.1"/>
    <property type="molecule type" value="Genomic_DNA"/>
</dbReference>
<dbReference type="InterPro" id="IPR036568">
    <property type="entry name" value="GGCT-like_sf"/>
</dbReference>
<evidence type="ECO:0000259" key="3">
    <source>
        <dbReference type="Pfam" id="PF06094"/>
    </source>
</evidence>
<accession>A0A6I3KUJ0</accession>
<evidence type="ECO:0000313" key="4">
    <source>
        <dbReference type="EMBL" id="MTE13632.1"/>
    </source>
</evidence>
<feature type="domain" description="Gamma-glutamylcyclotransferase AIG2-like" evidence="3">
    <location>
        <begin position="16"/>
        <end position="122"/>
    </location>
</feature>
<name>A0A6I3KUJ0_9NOCA</name>
<evidence type="ECO:0000256" key="2">
    <source>
        <dbReference type="ARBA" id="ARBA00030602"/>
    </source>
</evidence>
<keyword evidence="1 4" id="KW-0808">Transferase</keyword>
<dbReference type="CDD" id="cd06661">
    <property type="entry name" value="GGCT_like"/>
    <property type="match status" value="1"/>
</dbReference>
<dbReference type="Pfam" id="PF06094">
    <property type="entry name" value="GGACT"/>
    <property type="match status" value="1"/>
</dbReference>
<dbReference type="Proteomes" id="UP000432464">
    <property type="component" value="Unassembled WGS sequence"/>
</dbReference>